<name>A0A1I6M2F7_9BACT</name>
<dbReference type="AlphaFoldDB" id="A0A1I6M2F7"/>
<proteinExistence type="predicted"/>
<reference evidence="1 2" key="1">
    <citation type="submission" date="2016-10" db="EMBL/GenBank/DDBJ databases">
        <authorList>
            <person name="de Groot N.N."/>
        </authorList>
    </citation>
    <scope>NUCLEOTIDE SEQUENCE [LARGE SCALE GENOMIC DNA]</scope>
    <source>
        <strain evidence="1 2">DSM 21001</strain>
    </source>
</reference>
<keyword evidence="2" id="KW-1185">Reference proteome</keyword>
<dbReference type="EMBL" id="FOZL01000001">
    <property type="protein sequence ID" value="SFS09824.1"/>
    <property type="molecule type" value="Genomic_DNA"/>
</dbReference>
<gene>
    <name evidence="1" type="ORF">SAMN05421771_1704</name>
</gene>
<accession>A0A1I6M2F7</accession>
<protein>
    <recommendedName>
        <fullName evidence="3">Antitoxin ParD1/3/4</fullName>
    </recommendedName>
</protein>
<dbReference type="InterPro" id="IPR038296">
    <property type="entry name" value="ParD_sf"/>
</dbReference>
<organism evidence="1 2">
    <name type="scientific">Granulicella pectinivorans</name>
    <dbReference type="NCBI Taxonomy" id="474950"/>
    <lineage>
        <taxon>Bacteria</taxon>
        <taxon>Pseudomonadati</taxon>
        <taxon>Acidobacteriota</taxon>
        <taxon>Terriglobia</taxon>
        <taxon>Terriglobales</taxon>
        <taxon>Acidobacteriaceae</taxon>
        <taxon>Granulicella</taxon>
    </lineage>
</organism>
<evidence type="ECO:0008006" key="3">
    <source>
        <dbReference type="Google" id="ProtNLM"/>
    </source>
</evidence>
<evidence type="ECO:0000313" key="2">
    <source>
        <dbReference type="Proteomes" id="UP000199024"/>
    </source>
</evidence>
<dbReference type="STRING" id="474950.SAMN05421771_1704"/>
<sequence length="86" mass="9961">MKIRLNPEHAAMVQAGIEPGRFASGEDYIAEAIELLDLRLAFDEERRLLTESIAQGERGEVFTQEEMERDLDELREQWFARRQPAA</sequence>
<dbReference type="Proteomes" id="UP000199024">
    <property type="component" value="Unassembled WGS sequence"/>
</dbReference>
<dbReference type="Gene3D" id="6.10.10.120">
    <property type="entry name" value="Antitoxin ParD1-like"/>
    <property type="match status" value="1"/>
</dbReference>
<dbReference type="RefSeq" id="WP_089838397.1">
    <property type="nucleotide sequence ID" value="NZ_FOZL01000001.1"/>
</dbReference>
<evidence type="ECO:0000313" key="1">
    <source>
        <dbReference type="EMBL" id="SFS09824.1"/>
    </source>
</evidence>